<protein>
    <submittedName>
        <fullName evidence="4">Pyrroloquinoline quinone biosynthesis protein D</fullName>
    </submittedName>
</protein>
<evidence type="ECO:0000256" key="1">
    <source>
        <dbReference type="ARBA" id="ARBA00004886"/>
    </source>
</evidence>
<sequence>MDTITAESVPKLRLGVRLTFDHVREVHVLLFPEGVLVPNSTATAVLELCDGATPVSGFVTTLRSRYQGVQESEVLAVLTRFGQRRVIEWT</sequence>
<dbReference type="InterPro" id="IPR041881">
    <property type="entry name" value="PqqD_sf"/>
</dbReference>
<comment type="subunit">
    <text evidence="2">Monomer. Interacts with PqqE.</text>
</comment>
<dbReference type="Gene3D" id="1.10.10.1150">
    <property type="entry name" value="Coenzyme PQQ synthesis protein D (PqqD)"/>
    <property type="match status" value="1"/>
</dbReference>
<dbReference type="Proteomes" id="UP000233750">
    <property type="component" value="Unassembled WGS sequence"/>
</dbReference>
<dbReference type="InterPro" id="IPR008792">
    <property type="entry name" value="PQQD"/>
</dbReference>
<keyword evidence="5" id="KW-1185">Reference proteome</keyword>
<dbReference type="OrthoDB" id="7995890at2"/>
<evidence type="ECO:0000256" key="2">
    <source>
        <dbReference type="ARBA" id="ARBA00011741"/>
    </source>
</evidence>
<dbReference type="AlphaFoldDB" id="A0A2N3WV93"/>
<evidence type="ECO:0000313" key="4">
    <source>
        <dbReference type="EMBL" id="PKV97781.1"/>
    </source>
</evidence>
<dbReference type="NCBIfam" id="TIGR03859">
    <property type="entry name" value="PQQ_PqqD"/>
    <property type="match status" value="1"/>
</dbReference>
<comment type="caution">
    <text evidence="4">The sequence shown here is derived from an EMBL/GenBank/DDBJ whole genome shotgun (WGS) entry which is preliminary data.</text>
</comment>
<keyword evidence="3" id="KW-0884">PQQ biosynthesis</keyword>
<proteinExistence type="predicted"/>
<evidence type="ECO:0000256" key="3">
    <source>
        <dbReference type="ARBA" id="ARBA00022905"/>
    </source>
</evidence>
<accession>A0A2N3WV93</accession>
<dbReference type="UniPathway" id="UPA00539"/>
<gene>
    <name evidence="4" type="ORF">ATK30_8781</name>
</gene>
<dbReference type="Pfam" id="PF05402">
    <property type="entry name" value="PqqD"/>
    <property type="match status" value="1"/>
</dbReference>
<dbReference type="GO" id="GO:0048038">
    <property type="term" value="F:quinone binding"/>
    <property type="evidence" value="ECO:0007669"/>
    <property type="project" value="InterPro"/>
</dbReference>
<evidence type="ECO:0000313" key="5">
    <source>
        <dbReference type="Proteomes" id="UP000233750"/>
    </source>
</evidence>
<dbReference type="RefSeq" id="WP_101440454.1">
    <property type="nucleotide sequence ID" value="NZ_PJMY01000003.1"/>
</dbReference>
<name>A0A2N3WV93_9PSEU</name>
<organism evidence="4 5">
    <name type="scientific">Amycolatopsis echigonensis</name>
    <dbReference type="NCBI Taxonomy" id="2576905"/>
    <lineage>
        <taxon>Bacteria</taxon>
        <taxon>Bacillati</taxon>
        <taxon>Actinomycetota</taxon>
        <taxon>Actinomycetes</taxon>
        <taxon>Pseudonocardiales</taxon>
        <taxon>Pseudonocardiaceae</taxon>
        <taxon>Amycolatopsis</taxon>
    </lineage>
</organism>
<dbReference type="EMBL" id="PJMY01000003">
    <property type="protein sequence ID" value="PKV97781.1"/>
    <property type="molecule type" value="Genomic_DNA"/>
</dbReference>
<dbReference type="InterPro" id="IPR022479">
    <property type="entry name" value="PqqD_bac"/>
</dbReference>
<dbReference type="GO" id="GO:0018189">
    <property type="term" value="P:pyrroloquinoline quinone biosynthetic process"/>
    <property type="evidence" value="ECO:0007669"/>
    <property type="project" value="UniProtKB-UniPathway"/>
</dbReference>
<reference evidence="4 5" key="1">
    <citation type="submission" date="2017-12" db="EMBL/GenBank/DDBJ databases">
        <title>Sequencing the genomes of 1000 Actinobacteria strains.</title>
        <authorList>
            <person name="Klenk H.-P."/>
        </authorList>
    </citation>
    <scope>NUCLEOTIDE SEQUENCE [LARGE SCALE GENOMIC DNA]</scope>
    <source>
        <strain evidence="4 5">DSM 45165</strain>
    </source>
</reference>
<comment type="pathway">
    <text evidence="1">Cofactor biosynthesis; pyrroloquinoline quinone biosynthesis.</text>
</comment>